<evidence type="ECO:0000259" key="2">
    <source>
        <dbReference type="PROSITE" id="PS51084"/>
    </source>
</evidence>
<dbReference type="Gene3D" id="3.30.428.10">
    <property type="entry name" value="HIT-like"/>
    <property type="match status" value="1"/>
</dbReference>
<dbReference type="GO" id="GO:0016787">
    <property type="term" value="F:hydrolase activity"/>
    <property type="evidence" value="ECO:0007669"/>
    <property type="project" value="UniProtKB-KW"/>
</dbReference>
<name>A0A841BRL4_9ACTN</name>
<dbReference type="InterPro" id="IPR011146">
    <property type="entry name" value="HIT-like"/>
</dbReference>
<dbReference type="PROSITE" id="PS51084">
    <property type="entry name" value="HIT_2"/>
    <property type="match status" value="1"/>
</dbReference>
<organism evidence="3 4">
    <name type="scientific">Allocatelliglobosispora scoriae</name>
    <dbReference type="NCBI Taxonomy" id="643052"/>
    <lineage>
        <taxon>Bacteria</taxon>
        <taxon>Bacillati</taxon>
        <taxon>Actinomycetota</taxon>
        <taxon>Actinomycetes</taxon>
        <taxon>Micromonosporales</taxon>
        <taxon>Micromonosporaceae</taxon>
        <taxon>Allocatelliglobosispora</taxon>
    </lineage>
</organism>
<dbReference type="EMBL" id="JACHMN010000002">
    <property type="protein sequence ID" value="MBB5869441.1"/>
    <property type="molecule type" value="Genomic_DNA"/>
</dbReference>
<proteinExistence type="predicted"/>
<evidence type="ECO:0000313" key="3">
    <source>
        <dbReference type="EMBL" id="MBB5869441.1"/>
    </source>
</evidence>
<dbReference type="AlphaFoldDB" id="A0A841BRL4"/>
<protein>
    <submittedName>
        <fullName evidence="3">Diadenosine tetraphosphate (Ap4A) HIT family hydrolase</fullName>
    </submittedName>
</protein>
<feature type="domain" description="HIT" evidence="2">
    <location>
        <begin position="19"/>
        <end position="127"/>
    </location>
</feature>
<sequence length="175" mass="19833">MGRHHSSPLETVVDWREDRLAAARTGDNPMLMAKMRSGFAVFGDTQHLPGYCVLISDVDDADHLTDLSREQRLEFLTDLSLLGEVVFNVCSGQDPAFLRINYEVLGNSYHHLHGHVHARYYWESGEFRGVPVWRYPDSDRFAPEHDATSSPAADKHEALRDAITAELHRVITTAY</sequence>
<evidence type="ECO:0000256" key="1">
    <source>
        <dbReference type="PROSITE-ProRule" id="PRU00464"/>
    </source>
</evidence>
<reference evidence="3 4" key="1">
    <citation type="submission" date="2020-08" db="EMBL/GenBank/DDBJ databases">
        <title>Sequencing the genomes of 1000 actinobacteria strains.</title>
        <authorList>
            <person name="Klenk H.-P."/>
        </authorList>
    </citation>
    <scope>NUCLEOTIDE SEQUENCE [LARGE SCALE GENOMIC DNA]</scope>
    <source>
        <strain evidence="3 4">DSM 45362</strain>
    </source>
</reference>
<gene>
    <name evidence="3" type="ORF">F4553_002820</name>
</gene>
<feature type="short sequence motif" description="Histidine triad motif" evidence="1">
    <location>
        <begin position="111"/>
        <end position="115"/>
    </location>
</feature>
<keyword evidence="4" id="KW-1185">Reference proteome</keyword>
<evidence type="ECO:0000313" key="4">
    <source>
        <dbReference type="Proteomes" id="UP000587527"/>
    </source>
</evidence>
<dbReference type="InterPro" id="IPR036265">
    <property type="entry name" value="HIT-like_sf"/>
</dbReference>
<comment type="caution">
    <text evidence="3">The sequence shown here is derived from an EMBL/GenBank/DDBJ whole genome shotgun (WGS) entry which is preliminary data.</text>
</comment>
<dbReference type="SUPFAM" id="SSF54197">
    <property type="entry name" value="HIT-like"/>
    <property type="match status" value="1"/>
</dbReference>
<dbReference type="Proteomes" id="UP000587527">
    <property type="component" value="Unassembled WGS sequence"/>
</dbReference>
<accession>A0A841BRL4</accession>
<keyword evidence="3" id="KW-0378">Hydrolase</keyword>